<keyword evidence="3" id="KW-1185">Reference proteome</keyword>
<dbReference type="STRING" id="1390249.BHU72_05095"/>
<dbReference type="Pfam" id="PF00395">
    <property type="entry name" value="SLH"/>
    <property type="match status" value="2"/>
</dbReference>
<accession>A0A1E5L5X1</accession>
<comment type="caution">
    <text evidence="2">The sequence shown here is derived from an EMBL/GenBank/DDBJ whole genome shotgun (WGS) entry which is preliminary data.</text>
</comment>
<feature type="domain" description="SLH" evidence="1">
    <location>
        <begin position="1406"/>
        <end position="1472"/>
    </location>
</feature>
<sequence>MNSVIYYNKRARTISMILVLVMLVTILPVWPSLVNANGSLTIDYPGTQGNELGKDPSTPIQVSDRNFRLTGSFSGFSVVSISYTVRNLGTGHLATGGTPYNTPGTSNYIYENIQLTPGLNEITIQSTTGVNRKVFVEYNDMPGIFNLTVNGTNLVSDEVVINATQVQGQAIAGAITGLATNSTQVIITNQTLIATNSNASVSAQVFGATGFFSSTIPLTTGENIITFTARNETKSVTETRRIIVNTITAGAGMNVYNLQSHYTFGSTITKNVPKNGQVDIVKGTSNSTLNNKNTYMTVNGQLQFTGRLIVNPGGAGYTELNQFRTVGTNRVYSDILFEVQDNTGTPLVAKQSLLSPSAITTASLNPQNIIAADQALFQFQRQATTTKTQLNNIANISVGAPTDPIGVNNANLIINNLPVSATANTLQTRFADANNALIGADLATIGLLLDATALNTAVSDLNAVVSGITATTTWGAIIAPSAVSLETLVNNFKTEAATYHASITAIDTTGSPSVLAGKFTEVSNLAANNGAITKDNAESNTNIHFYDFVSPVVNAAALGLQHNKTYRIIIEPRFYRTNPTTVTDYLNTFNTITYEFTYIDSDYPVINNLQNRDTGEIIYNVTPPSTNYYRIGQKPFNLRINFQNFTTGVNRVQVMHKAAPYPTTLSGSGITLDGDISVPIVAGDITNGYVDVELPNLLTGNNLIEVHYSDGTNSIVEKRVVLVVTTPLVTIRNATNQEVIANNRVYEFLFNPAVPSENEAWFLGQNFGNIQFNFTGLSDTNRLGSATNPLHISLNDKPVIVGGIITSTPVGANNVVRARTPQPIGTDAITSVNVNFTHSDIHTALNPIFRQGLNKLTVQFNNGLNPMRVDLEFYLFTESSPSVNDIRVTDNRVTDKAIVNFEPYTTDGDQITIRGTVKNSDKLVLRIQGMDVAEYQLIGGVWTQISTQLPTGRFQIDSPIGTENESEFRIVNYPLQNPSDNVLQGTFVFVVEASQGHTTVSRPITIMKKTDPYTVLAPYRKVTNNNYEKIIIKADGANGVSIGKDQVQKIRLSDSDVMSEYVRDWLSSHLYGRNQSLFDSLGADAEVFFAEVPLKKGANKIAITVDFGSQKVNGTIDIFYAATAQVGAVYKTDLNKNNIKPAELENKIQLTFPKGTLLQRKNMQIQGEFERYEDSYDVPNFWADKNILIGIADYETGKVDRDIAKSTRADLRMSLNNSYYNNFFQYASDLYFIDAGDLTHPGGRLPYESPEIVTRRIEDSLEPTKRGTITLTYNNSIVLDAGPHLAIMYNPGYTSIGSQAGWKNLGGVVNTKSKTISVPFEGFGYYTVMKLNRSLPDMIFHPWGRRNLEAMFSKGIMISEPGTNRFGTDLNITRGEFVTMLVKAIQIPVNAGPYVRQGISTLRPVNNSFDDILPGMGDFFWEYPYLETAARAGIIQGKAPGLFMPNEQLTREQAAVIIARAIEAKVVRTPELAMNQLTKDFTDASQVDTYARQAVAAIAKTGIVVGKLNDPNDPTRGSSFLPKNNLTRAEASVIATRLMQQQKLLPDPL</sequence>
<feature type="domain" description="SLH" evidence="1">
    <location>
        <begin position="1478"/>
        <end position="1549"/>
    </location>
</feature>
<evidence type="ECO:0000313" key="2">
    <source>
        <dbReference type="EMBL" id="OEH85464.1"/>
    </source>
</evidence>
<name>A0A1E5L5X1_9FIRM</name>
<dbReference type="PROSITE" id="PS51272">
    <property type="entry name" value="SLH"/>
    <property type="match status" value="3"/>
</dbReference>
<reference evidence="2 3" key="1">
    <citation type="submission" date="2016-09" db="EMBL/GenBank/DDBJ databases">
        <title>Desulfuribacillus arsenicus sp. nov., an obligately anaerobic, dissimilatory arsenic- and antimonate-reducing bacterium isolated from anoxic sediments.</title>
        <authorList>
            <person name="Abin C.A."/>
            <person name="Hollibaugh J.T."/>
        </authorList>
    </citation>
    <scope>NUCLEOTIDE SEQUENCE [LARGE SCALE GENOMIC DNA]</scope>
    <source>
        <strain evidence="2 3">MLFW-2</strain>
    </source>
</reference>
<dbReference type="OrthoDB" id="1805600at2"/>
<evidence type="ECO:0000259" key="1">
    <source>
        <dbReference type="PROSITE" id="PS51272"/>
    </source>
</evidence>
<gene>
    <name evidence="2" type="ORF">BHU72_05095</name>
</gene>
<feature type="domain" description="SLH" evidence="1">
    <location>
        <begin position="1331"/>
        <end position="1395"/>
    </location>
</feature>
<evidence type="ECO:0000313" key="3">
    <source>
        <dbReference type="Proteomes" id="UP000095255"/>
    </source>
</evidence>
<dbReference type="InterPro" id="IPR001119">
    <property type="entry name" value="SLH_dom"/>
</dbReference>
<proteinExistence type="predicted"/>
<dbReference type="RefSeq" id="WP_069702291.1">
    <property type="nucleotide sequence ID" value="NZ_MJAT01000022.1"/>
</dbReference>
<dbReference type="EMBL" id="MJAT01000022">
    <property type="protein sequence ID" value="OEH85464.1"/>
    <property type="molecule type" value="Genomic_DNA"/>
</dbReference>
<dbReference type="Proteomes" id="UP000095255">
    <property type="component" value="Unassembled WGS sequence"/>
</dbReference>
<protein>
    <recommendedName>
        <fullName evidence="1">SLH domain-containing protein</fullName>
    </recommendedName>
</protein>
<organism evidence="2 3">
    <name type="scientific">Desulfuribacillus stibiiarsenatis</name>
    <dbReference type="NCBI Taxonomy" id="1390249"/>
    <lineage>
        <taxon>Bacteria</taxon>
        <taxon>Bacillati</taxon>
        <taxon>Bacillota</taxon>
        <taxon>Desulfuribacillia</taxon>
        <taxon>Desulfuribacillales</taxon>
        <taxon>Desulfuribacillaceae</taxon>
        <taxon>Desulfuribacillus</taxon>
    </lineage>
</organism>